<dbReference type="EMBL" id="CM037153">
    <property type="protein sequence ID" value="KAH7857347.1"/>
    <property type="molecule type" value="Genomic_DNA"/>
</dbReference>
<accession>A0ACB7YVS9</accession>
<protein>
    <submittedName>
        <fullName evidence="1">Uncharacterized protein</fullName>
    </submittedName>
</protein>
<gene>
    <name evidence="1" type="ORF">Vadar_011587</name>
</gene>
<organism evidence="1 2">
    <name type="scientific">Vaccinium darrowii</name>
    <dbReference type="NCBI Taxonomy" id="229202"/>
    <lineage>
        <taxon>Eukaryota</taxon>
        <taxon>Viridiplantae</taxon>
        <taxon>Streptophyta</taxon>
        <taxon>Embryophyta</taxon>
        <taxon>Tracheophyta</taxon>
        <taxon>Spermatophyta</taxon>
        <taxon>Magnoliopsida</taxon>
        <taxon>eudicotyledons</taxon>
        <taxon>Gunneridae</taxon>
        <taxon>Pentapetalae</taxon>
        <taxon>asterids</taxon>
        <taxon>Ericales</taxon>
        <taxon>Ericaceae</taxon>
        <taxon>Vaccinioideae</taxon>
        <taxon>Vaccinieae</taxon>
        <taxon>Vaccinium</taxon>
    </lineage>
</organism>
<dbReference type="Proteomes" id="UP000828048">
    <property type="component" value="Chromosome 3"/>
</dbReference>
<reference evidence="1 2" key="1">
    <citation type="journal article" date="2021" name="Hortic Res">
        <title>High-quality reference genome and annotation aids understanding of berry development for evergreen blueberry (Vaccinium darrowii).</title>
        <authorList>
            <person name="Yu J."/>
            <person name="Hulse-Kemp A.M."/>
            <person name="Babiker E."/>
            <person name="Staton M."/>
        </authorList>
    </citation>
    <scope>NUCLEOTIDE SEQUENCE [LARGE SCALE GENOMIC DNA]</scope>
    <source>
        <strain evidence="2">cv. NJ 8807/NJ 8810</strain>
        <tissue evidence="1">Young leaf</tissue>
    </source>
</reference>
<comment type="caution">
    <text evidence="1">The sequence shown here is derived from an EMBL/GenBank/DDBJ whole genome shotgun (WGS) entry which is preliminary data.</text>
</comment>
<sequence length="135" mass="15531">MSLRAMVDLGLLEKIRFWVFMISRAAAAEEATTTGTAPKWRSIKGPWAWEREWRERWGKVPIWWRLPVIGSFRGEGGGFLCGGRVVVMVENHLRRKTTKRNRGRIEKMKGCSEKCMAGCLNLKSRINKLKCMSFG</sequence>
<proteinExistence type="predicted"/>
<evidence type="ECO:0000313" key="1">
    <source>
        <dbReference type="EMBL" id="KAH7857347.1"/>
    </source>
</evidence>
<evidence type="ECO:0000313" key="2">
    <source>
        <dbReference type="Proteomes" id="UP000828048"/>
    </source>
</evidence>
<name>A0ACB7YVS9_9ERIC</name>
<keyword evidence="2" id="KW-1185">Reference proteome</keyword>